<accession>A0A5N5SRS3</accession>
<dbReference type="Proteomes" id="UP000326759">
    <property type="component" value="Unassembled WGS sequence"/>
</dbReference>
<protein>
    <recommendedName>
        <fullName evidence="3">Conserved oligomeric Golgi complex subunit 8</fullName>
    </recommendedName>
    <alternativeName>
        <fullName evidence="8">Component of oligomeric Golgi complex 8</fullName>
    </alternativeName>
</protein>
<dbReference type="GO" id="GO:0017119">
    <property type="term" value="C:Golgi transport complex"/>
    <property type="evidence" value="ECO:0007669"/>
    <property type="project" value="InterPro"/>
</dbReference>
<keyword evidence="7" id="KW-0472">Membrane</keyword>
<gene>
    <name evidence="10" type="primary">COG8</name>
    <name evidence="10" type="ORF">Anas_02837</name>
</gene>
<name>A0A5N5SRS3_9CRUS</name>
<evidence type="ECO:0000256" key="2">
    <source>
        <dbReference type="ARBA" id="ARBA00006419"/>
    </source>
</evidence>
<reference evidence="10 11" key="1">
    <citation type="journal article" date="2019" name="PLoS Biol.">
        <title>Sex chromosomes control vertical transmission of feminizing Wolbachia symbionts in an isopod.</title>
        <authorList>
            <person name="Becking T."/>
            <person name="Chebbi M.A."/>
            <person name="Giraud I."/>
            <person name="Moumen B."/>
            <person name="Laverre T."/>
            <person name="Caubet Y."/>
            <person name="Peccoud J."/>
            <person name="Gilbert C."/>
            <person name="Cordaux R."/>
        </authorList>
    </citation>
    <scope>NUCLEOTIDE SEQUENCE [LARGE SCALE GENOMIC DNA]</scope>
    <source>
        <strain evidence="10">ANa2</strain>
        <tissue evidence="10">Whole body excluding digestive tract and cuticle</tissue>
    </source>
</reference>
<comment type="similarity">
    <text evidence="2">Belongs to the COG8 family.</text>
</comment>
<evidence type="ECO:0000256" key="6">
    <source>
        <dbReference type="ARBA" id="ARBA00023034"/>
    </source>
</evidence>
<keyword evidence="5" id="KW-0653">Protein transport</keyword>
<dbReference type="PANTHER" id="PTHR21311:SF0">
    <property type="entry name" value="CONSERVED OLIGOMERIC GOLGI COMPLEX SUBUNIT 8"/>
    <property type="match status" value="1"/>
</dbReference>
<proteinExistence type="inferred from homology"/>
<dbReference type="EMBL" id="SEYY01021140">
    <property type="protein sequence ID" value="KAB7496662.1"/>
    <property type="molecule type" value="Genomic_DNA"/>
</dbReference>
<evidence type="ECO:0000313" key="11">
    <source>
        <dbReference type="Proteomes" id="UP000326759"/>
    </source>
</evidence>
<organism evidence="10 11">
    <name type="scientific">Armadillidium nasatum</name>
    <dbReference type="NCBI Taxonomy" id="96803"/>
    <lineage>
        <taxon>Eukaryota</taxon>
        <taxon>Metazoa</taxon>
        <taxon>Ecdysozoa</taxon>
        <taxon>Arthropoda</taxon>
        <taxon>Crustacea</taxon>
        <taxon>Multicrustacea</taxon>
        <taxon>Malacostraca</taxon>
        <taxon>Eumalacostraca</taxon>
        <taxon>Peracarida</taxon>
        <taxon>Isopoda</taxon>
        <taxon>Oniscidea</taxon>
        <taxon>Crinocheta</taxon>
        <taxon>Armadillidiidae</taxon>
        <taxon>Armadillidium</taxon>
    </lineage>
</organism>
<evidence type="ECO:0000256" key="4">
    <source>
        <dbReference type="ARBA" id="ARBA00022448"/>
    </source>
</evidence>
<feature type="compositionally biased region" description="Polar residues" evidence="9">
    <location>
        <begin position="525"/>
        <end position="540"/>
    </location>
</feature>
<dbReference type="SUPFAM" id="SSF74788">
    <property type="entry name" value="Cullin repeat-like"/>
    <property type="match status" value="1"/>
</dbReference>
<sequence length="546" mass="61232">MEVDFEELGKLLYPDGFPGAGNEDVQNYISYLASCGIDKLSDCSQVIFKEFGNVESHLEELIDELPSLRSKVEEFLTTSRDLSQSRHTTSLTLSKHTQVLEILELPQLMDTCVRNGYYEDALEILSYVRRLEKKHLDIPVVASIVSDVKKGTRLMLLQLLLQLRSSLTLPQCLKTVGFLRRLNVFTDAELKLKFLQARDSWFSALIKAVPKDDVAQHVAKVVDLSRIHLFDIVTQYRAIFSDEDSQKDLEKGVGSNLESLLDQCMFFGQSFSRIGADFRNLLIPIFQNAAFRRFELDVRSANVKFDESLNSFSLMESTSLHSSSLIIESQDKTSPPLSLMEFLPLAQYLNGLVSAFNGLRQCCPLALLKDVVSTLSSSVSKVVTNLKSLHQLEASGFTANEEKSFERMCCLVSTAVIPHINKCLRFLFPLQAIANISGISVTELQRKDVGQLDADALIAPIENFIPKKAVTIVENNEIQNTNETHSNDNSIELNHTENIEVSDVNETVAELSSNLTELDKENSRPNESIVNNETGEQVNDLNLIER</sequence>
<evidence type="ECO:0000256" key="7">
    <source>
        <dbReference type="ARBA" id="ARBA00023136"/>
    </source>
</evidence>
<dbReference type="InterPro" id="IPR007255">
    <property type="entry name" value="COG8"/>
</dbReference>
<dbReference type="InterPro" id="IPR016159">
    <property type="entry name" value="Cullin_repeat-like_dom_sf"/>
</dbReference>
<dbReference type="GO" id="GO:0015031">
    <property type="term" value="P:protein transport"/>
    <property type="evidence" value="ECO:0007669"/>
    <property type="project" value="UniProtKB-KW"/>
</dbReference>
<dbReference type="Pfam" id="PF04124">
    <property type="entry name" value="Dor1"/>
    <property type="match status" value="1"/>
</dbReference>
<comment type="subcellular location">
    <subcellularLocation>
        <location evidence="1">Golgi apparatus membrane</location>
        <topology evidence="1">Peripheral membrane protein</topology>
    </subcellularLocation>
</comment>
<keyword evidence="11" id="KW-1185">Reference proteome</keyword>
<evidence type="ECO:0000256" key="9">
    <source>
        <dbReference type="SAM" id="MobiDB-lite"/>
    </source>
</evidence>
<dbReference type="AlphaFoldDB" id="A0A5N5SRS3"/>
<comment type="caution">
    <text evidence="10">The sequence shown here is derived from an EMBL/GenBank/DDBJ whole genome shotgun (WGS) entry which is preliminary data.</text>
</comment>
<evidence type="ECO:0000256" key="3">
    <source>
        <dbReference type="ARBA" id="ARBA00020983"/>
    </source>
</evidence>
<dbReference type="GO" id="GO:0006891">
    <property type="term" value="P:intra-Golgi vesicle-mediated transport"/>
    <property type="evidence" value="ECO:0007669"/>
    <property type="project" value="TreeGrafter"/>
</dbReference>
<evidence type="ECO:0000313" key="10">
    <source>
        <dbReference type="EMBL" id="KAB7496662.1"/>
    </source>
</evidence>
<evidence type="ECO:0000256" key="8">
    <source>
        <dbReference type="ARBA" id="ARBA00031347"/>
    </source>
</evidence>
<dbReference type="GO" id="GO:0000139">
    <property type="term" value="C:Golgi membrane"/>
    <property type="evidence" value="ECO:0007669"/>
    <property type="project" value="UniProtKB-SubCell"/>
</dbReference>
<keyword evidence="4" id="KW-0813">Transport</keyword>
<evidence type="ECO:0000256" key="5">
    <source>
        <dbReference type="ARBA" id="ARBA00022927"/>
    </source>
</evidence>
<dbReference type="OrthoDB" id="1661054at2759"/>
<evidence type="ECO:0000256" key="1">
    <source>
        <dbReference type="ARBA" id="ARBA00004395"/>
    </source>
</evidence>
<keyword evidence="6" id="KW-0333">Golgi apparatus</keyword>
<dbReference type="PANTHER" id="PTHR21311">
    <property type="entry name" value="CONSERVED OLIGOMERIC GOLGI COMPLEX COMPONENT 8"/>
    <property type="match status" value="1"/>
</dbReference>
<feature type="region of interest" description="Disordered" evidence="9">
    <location>
        <begin position="516"/>
        <end position="546"/>
    </location>
</feature>